<name>A0ABY6GLU7_9PROT</name>
<keyword evidence="5 8" id="KW-1133">Transmembrane helix</keyword>
<feature type="transmembrane region" description="Helical" evidence="8">
    <location>
        <begin position="182"/>
        <end position="201"/>
    </location>
</feature>
<evidence type="ECO:0000256" key="8">
    <source>
        <dbReference type="SAM" id="Phobius"/>
    </source>
</evidence>
<reference evidence="9" key="1">
    <citation type="submission" date="2022-10" db="EMBL/GenBank/DDBJ databases">
        <title>Candidatus Kirkpatrella diaphorinas gen. nov., sp. nov., an uncultured endosymbiont identified in a population of Diaphorina citri from Hawaii.</title>
        <authorList>
            <person name="Henry E.M."/>
            <person name="Carlson C.R."/>
            <person name="Kuo Y.-W."/>
        </authorList>
    </citation>
    <scope>NUCLEOTIDE SEQUENCE</scope>
    <source>
        <strain evidence="9">CADCRV1</strain>
    </source>
</reference>
<dbReference type="InterPro" id="IPR000109">
    <property type="entry name" value="POT_fam"/>
</dbReference>
<keyword evidence="10" id="KW-1185">Reference proteome</keyword>
<evidence type="ECO:0000256" key="4">
    <source>
        <dbReference type="ARBA" id="ARBA00022692"/>
    </source>
</evidence>
<feature type="transmembrane region" description="Helical" evidence="8">
    <location>
        <begin position="430"/>
        <end position="454"/>
    </location>
</feature>
<evidence type="ECO:0000313" key="10">
    <source>
        <dbReference type="Proteomes" id="UP001163831"/>
    </source>
</evidence>
<keyword evidence="4 8" id="KW-0812">Transmembrane</keyword>
<feature type="transmembrane region" description="Helical" evidence="8">
    <location>
        <begin position="291"/>
        <end position="324"/>
    </location>
</feature>
<evidence type="ECO:0000313" key="9">
    <source>
        <dbReference type="EMBL" id="UYH51850.1"/>
    </source>
</evidence>
<sequence length="476" mass="51772">MTENFPDEPVEIFSPSLPEKHTPAKQPRGLMAITLCEAWIAYCLYGFGALLVLYAADYILRPDIAPTVIGLGPFSQLLQWIFGTTTMSGLAAEISSAYLMCAFLWPIAAGIIIDLLLGFRNAFIIGMVLICAGFLFLASSATFLFALLSLILGFGLIRAMLPAQLGQLYEHDDPRRADGYQIFCLGLQFTGIIAPLAGGLTEKYYGWGPAFLVLSLGAPLGALFYWLGWKHLPKASSRHRKGVRIALSRDDRRALLVIALFLPALAVSSVPNSQMMSAYELWGGQHFALSLFGYALPVSSLISLDGIASVATGFMILWLWRVWGRYRRVPEEMAKVVIGGIITPLGPLALTAGAYFGPGLHEVNLWWAIAFHFLNDFGFGLSQATGMALVAKLAPGPIRTSVISFYPFSSFLSQLLAGRLASLLGTMGSIPFWGLHMAASIVGAVMFIAIYLAFRDVFKEDASIDKGLKVRQPSLP</sequence>
<evidence type="ECO:0008006" key="11">
    <source>
        <dbReference type="Google" id="ProtNLM"/>
    </source>
</evidence>
<keyword evidence="2" id="KW-0813">Transport</keyword>
<feature type="transmembrane region" description="Helical" evidence="8">
    <location>
        <begin position="117"/>
        <end position="137"/>
    </location>
</feature>
<dbReference type="PANTHER" id="PTHR23517">
    <property type="entry name" value="RESISTANCE PROTEIN MDTM, PUTATIVE-RELATED-RELATED"/>
    <property type="match status" value="1"/>
</dbReference>
<feature type="transmembrane region" description="Helical" evidence="8">
    <location>
        <begin position="207"/>
        <end position="228"/>
    </location>
</feature>
<evidence type="ECO:0000256" key="3">
    <source>
        <dbReference type="ARBA" id="ARBA00022475"/>
    </source>
</evidence>
<feature type="compositionally biased region" description="Acidic residues" evidence="7">
    <location>
        <begin position="1"/>
        <end position="10"/>
    </location>
</feature>
<feature type="region of interest" description="Disordered" evidence="7">
    <location>
        <begin position="1"/>
        <end position="23"/>
    </location>
</feature>
<protein>
    <recommendedName>
        <fullName evidence="11">MFS transporter</fullName>
    </recommendedName>
</protein>
<comment type="subcellular location">
    <subcellularLocation>
        <location evidence="1">Cell membrane</location>
        <topology evidence="1">Multi-pass membrane protein</topology>
    </subcellularLocation>
</comment>
<proteinExistence type="predicted"/>
<accession>A0ABY6GLU7</accession>
<dbReference type="PANTHER" id="PTHR23517:SF15">
    <property type="entry name" value="PROTON-DEPENDENT OLIGOPEPTIDE FAMILY TRANSPORT PROTEIN"/>
    <property type="match status" value="1"/>
</dbReference>
<evidence type="ECO:0000256" key="2">
    <source>
        <dbReference type="ARBA" id="ARBA00022448"/>
    </source>
</evidence>
<feature type="transmembrane region" description="Helical" evidence="8">
    <location>
        <begin position="254"/>
        <end position="271"/>
    </location>
</feature>
<dbReference type="EMBL" id="CP107052">
    <property type="protein sequence ID" value="UYH51850.1"/>
    <property type="molecule type" value="Genomic_DNA"/>
</dbReference>
<dbReference type="Pfam" id="PF00854">
    <property type="entry name" value="PTR2"/>
    <property type="match status" value="1"/>
</dbReference>
<dbReference type="InterPro" id="IPR050171">
    <property type="entry name" value="MFS_Transporters"/>
</dbReference>
<evidence type="ECO:0000256" key="1">
    <source>
        <dbReference type="ARBA" id="ARBA00004651"/>
    </source>
</evidence>
<dbReference type="SUPFAM" id="SSF103473">
    <property type="entry name" value="MFS general substrate transporter"/>
    <property type="match status" value="1"/>
</dbReference>
<feature type="transmembrane region" description="Helical" evidence="8">
    <location>
        <begin position="38"/>
        <end position="60"/>
    </location>
</feature>
<feature type="transmembrane region" description="Helical" evidence="8">
    <location>
        <begin position="403"/>
        <end position="424"/>
    </location>
</feature>
<feature type="transmembrane region" description="Helical" evidence="8">
    <location>
        <begin position="336"/>
        <end position="357"/>
    </location>
</feature>
<evidence type="ECO:0000256" key="7">
    <source>
        <dbReference type="SAM" id="MobiDB-lite"/>
    </source>
</evidence>
<feature type="transmembrane region" description="Helical" evidence="8">
    <location>
        <begin position="369"/>
        <end position="391"/>
    </location>
</feature>
<keyword evidence="6 8" id="KW-0472">Membrane</keyword>
<dbReference type="Proteomes" id="UP001163831">
    <property type="component" value="Chromosome"/>
</dbReference>
<dbReference type="RefSeq" id="WP_319807445.1">
    <property type="nucleotide sequence ID" value="NZ_CP107052.1"/>
</dbReference>
<evidence type="ECO:0000256" key="5">
    <source>
        <dbReference type="ARBA" id="ARBA00022989"/>
    </source>
</evidence>
<dbReference type="Gene3D" id="1.20.1250.20">
    <property type="entry name" value="MFS general substrate transporter like domains"/>
    <property type="match status" value="2"/>
</dbReference>
<organism evidence="9 10">
    <name type="scientific">Candidatus Kirkpatrickella diaphorinae</name>
    <dbReference type="NCBI Taxonomy" id="2984322"/>
    <lineage>
        <taxon>Bacteria</taxon>
        <taxon>Pseudomonadati</taxon>
        <taxon>Pseudomonadota</taxon>
        <taxon>Alphaproteobacteria</taxon>
        <taxon>Acetobacterales</taxon>
        <taxon>Acetobacteraceae</taxon>
        <taxon>Candidatus Kirkpatrickella</taxon>
    </lineage>
</organism>
<dbReference type="InterPro" id="IPR036259">
    <property type="entry name" value="MFS_trans_sf"/>
</dbReference>
<gene>
    <name evidence="9" type="ORF">N5W20_03025</name>
</gene>
<evidence type="ECO:0000256" key="6">
    <source>
        <dbReference type="ARBA" id="ARBA00023136"/>
    </source>
</evidence>
<keyword evidence="3" id="KW-1003">Cell membrane</keyword>